<evidence type="ECO:0000313" key="2">
    <source>
        <dbReference type="Proteomes" id="UP000308092"/>
    </source>
</evidence>
<sequence>MQHLQVRDLSRATEVRIELEMAALLAAEAVKTARYLRRQYTKTHSLRAWKQYTRARNRKKRLVAKALRQGHRRRVQEAIEGGSRGLWRLSKWARNREGAYDQGVTPPLKTPYGLAETMEQKVNILRDVFFPIPPPADLSDITNAEYPEPIELLLIERHEVETVVRDAPVDKAPGEDTIPNSLWHRIIDIPELQTIICNIFNACIQIGYNPQHFQQSVTVVLRKGGEDRDYREPKAYRPVALLNTLGRFLEAIVARRLSYAVEEYRLLPDTHLGGRKGISTDHAVQLLIDKIKHKWGRKHAVVTLVLLDVSGAYDNVAHLRLLHNLRQRRLGWLVP</sequence>
<dbReference type="STRING" id="1220188.A0A4S3J036"/>
<protein>
    <submittedName>
        <fullName evidence="1">Uncharacterized protein</fullName>
    </submittedName>
</protein>
<dbReference type="PANTHER" id="PTHR33481">
    <property type="entry name" value="REVERSE TRANSCRIPTASE"/>
    <property type="match status" value="1"/>
</dbReference>
<proteinExistence type="predicted"/>
<dbReference type="EMBL" id="SOSA01000951">
    <property type="protein sequence ID" value="THC88053.1"/>
    <property type="molecule type" value="Genomic_DNA"/>
</dbReference>
<comment type="caution">
    <text evidence="1">The sequence shown here is derived from an EMBL/GenBank/DDBJ whole genome shotgun (WGS) entry which is preliminary data.</text>
</comment>
<dbReference type="InterPro" id="IPR043502">
    <property type="entry name" value="DNA/RNA_pol_sf"/>
</dbReference>
<accession>A0A4S3J036</accession>
<evidence type="ECO:0000313" key="1">
    <source>
        <dbReference type="EMBL" id="THC88053.1"/>
    </source>
</evidence>
<organism evidence="1 2">
    <name type="scientific">Aspergillus tanneri</name>
    <dbReference type="NCBI Taxonomy" id="1220188"/>
    <lineage>
        <taxon>Eukaryota</taxon>
        <taxon>Fungi</taxon>
        <taxon>Dikarya</taxon>
        <taxon>Ascomycota</taxon>
        <taxon>Pezizomycotina</taxon>
        <taxon>Eurotiomycetes</taxon>
        <taxon>Eurotiomycetidae</taxon>
        <taxon>Eurotiales</taxon>
        <taxon>Aspergillaceae</taxon>
        <taxon>Aspergillus</taxon>
        <taxon>Aspergillus subgen. Circumdati</taxon>
    </lineage>
</organism>
<dbReference type="Proteomes" id="UP000308092">
    <property type="component" value="Unassembled WGS sequence"/>
</dbReference>
<keyword evidence="2" id="KW-1185">Reference proteome</keyword>
<name>A0A4S3J036_9EURO</name>
<dbReference type="VEuPathDB" id="FungiDB:EYZ11_012507"/>
<gene>
    <name evidence="1" type="ORF">EYZ11_012507</name>
</gene>
<dbReference type="PANTHER" id="PTHR33481:SF1">
    <property type="entry name" value="ENDONUCLEASE_EXONUCLEASE_PHOSPHATASE DOMAIN-CONTAINING PROTEIN-RELATED"/>
    <property type="match status" value="1"/>
</dbReference>
<dbReference type="SUPFAM" id="SSF56672">
    <property type="entry name" value="DNA/RNA polymerases"/>
    <property type="match status" value="1"/>
</dbReference>
<reference evidence="1 2" key="1">
    <citation type="submission" date="2019-03" db="EMBL/GenBank/DDBJ databases">
        <title>The genome sequence of a newly discovered highly antifungal drug resistant Aspergillus species, Aspergillus tanneri NIH 1004.</title>
        <authorList>
            <person name="Mounaud S."/>
            <person name="Singh I."/>
            <person name="Joardar V."/>
            <person name="Pakala S."/>
            <person name="Pakala S."/>
            <person name="Venepally P."/>
            <person name="Hoover J."/>
            <person name="Nierman W."/>
            <person name="Chung J."/>
            <person name="Losada L."/>
        </authorList>
    </citation>
    <scope>NUCLEOTIDE SEQUENCE [LARGE SCALE GENOMIC DNA]</scope>
    <source>
        <strain evidence="1 2">NIH1004</strain>
    </source>
</reference>
<dbReference type="AlphaFoldDB" id="A0A4S3J036"/>